<accession>A0A1D1V585</accession>
<feature type="region of interest" description="Disordered" evidence="1">
    <location>
        <begin position="1"/>
        <end position="25"/>
    </location>
</feature>
<evidence type="ECO:0000313" key="3">
    <source>
        <dbReference type="Proteomes" id="UP000186922"/>
    </source>
</evidence>
<reference evidence="2 3" key="1">
    <citation type="journal article" date="2016" name="Nat. Commun.">
        <title>Extremotolerant tardigrade genome and improved radiotolerance of human cultured cells by tardigrade-unique protein.</title>
        <authorList>
            <person name="Hashimoto T."/>
            <person name="Horikawa D.D."/>
            <person name="Saito Y."/>
            <person name="Kuwahara H."/>
            <person name="Kozuka-Hata H."/>
            <person name="Shin-I T."/>
            <person name="Minakuchi Y."/>
            <person name="Ohishi K."/>
            <person name="Motoyama A."/>
            <person name="Aizu T."/>
            <person name="Enomoto A."/>
            <person name="Kondo K."/>
            <person name="Tanaka S."/>
            <person name="Hara Y."/>
            <person name="Koshikawa S."/>
            <person name="Sagara H."/>
            <person name="Miura T."/>
            <person name="Yokobori S."/>
            <person name="Miyagawa K."/>
            <person name="Suzuki Y."/>
            <person name="Kubo T."/>
            <person name="Oyama M."/>
            <person name="Kohara Y."/>
            <person name="Fujiyama A."/>
            <person name="Arakawa K."/>
            <person name="Katayama T."/>
            <person name="Toyoda A."/>
            <person name="Kunieda T."/>
        </authorList>
    </citation>
    <scope>NUCLEOTIDE SEQUENCE [LARGE SCALE GENOMIC DNA]</scope>
    <source>
        <strain evidence="2 3">YOKOZUNA-1</strain>
    </source>
</reference>
<keyword evidence="3" id="KW-1185">Reference proteome</keyword>
<evidence type="ECO:0000256" key="1">
    <source>
        <dbReference type="SAM" id="MobiDB-lite"/>
    </source>
</evidence>
<feature type="compositionally biased region" description="Polar residues" evidence="1">
    <location>
        <begin position="15"/>
        <end position="25"/>
    </location>
</feature>
<dbReference type="Proteomes" id="UP000186922">
    <property type="component" value="Unassembled WGS sequence"/>
</dbReference>
<proteinExistence type="predicted"/>
<name>A0A1D1V585_RAMVA</name>
<dbReference type="AlphaFoldDB" id="A0A1D1V585"/>
<organism evidence="2 3">
    <name type="scientific">Ramazzottius varieornatus</name>
    <name type="common">Water bear</name>
    <name type="synonym">Tardigrade</name>
    <dbReference type="NCBI Taxonomy" id="947166"/>
    <lineage>
        <taxon>Eukaryota</taxon>
        <taxon>Metazoa</taxon>
        <taxon>Ecdysozoa</taxon>
        <taxon>Tardigrada</taxon>
        <taxon>Eutardigrada</taxon>
        <taxon>Parachela</taxon>
        <taxon>Hypsibioidea</taxon>
        <taxon>Ramazzottiidae</taxon>
        <taxon>Ramazzottius</taxon>
    </lineage>
</organism>
<comment type="caution">
    <text evidence="2">The sequence shown here is derived from an EMBL/GenBank/DDBJ whole genome shotgun (WGS) entry which is preliminary data.</text>
</comment>
<protein>
    <submittedName>
        <fullName evidence="2">Uncharacterized protein</fullName>
    </submittedName>
</protein>
<gene>
    <name evidence="2" type="primary">RvY_08265-1</name>
    <name evidence="2" type="synonym">RvY_08265.1</name>
    <name evidence="2" type="ORF">RvY_08265</name>
</gene>
<evidence type="ECO:0000313" key="2">
    <source>
        <dbReference type="EMBL" id="GAU96894.1"/>
    </source>
</evidence>
<sequence>MGVTAEKMCGATPWSKASQLPSTPSAKTITMTKANRTMPAVSMIYSGIQKAEMPYTKEYEETFDKWFFV</sequence>
<dbReference type="EMBL" id="BDGG01000003">
    <property type="protein sequence ID" value="GAU96894.1"/>
    <property type="molecule type" value="Genomic_DNA"/>
</dbReference>